<dbReference type="InterPro" id="IPR050833">
    <property type="entry name" value="Poly_Biosynth_Transport"/>
</dbReference>
<evidence type="ECO:0000256" key="1">
    <source>
        <dbReference type="ARBA" id="ARBA00004651"/>
    </source>
</evidence>
<dbReference type="Proteomes" id="UP000236743">
    <property type="component" value="Unassembled WGS sequence"/>
</dbReference>
<dbReference type="EMBL" id="FNUY01000001">
    <property type="protein sequence ID" value="SEF45069.1"/>
    <property type="molecule type" value="Genomic_DNA"/>
</dbReference>
<dbReference type="InterPro" id="IPR002797">
    <property type="entry name" value="Polysacc_synth"/>
</dbReference>
<keyword evidence="8" id="KW-1185">Reference proteome</keyword>
<evidence type="ECO:0000256" key="3">
    <source>
        <dbReference type="ARBA" id="ARBA00022692"/>
    </source>
</evidence>
<evidence type="ECO:0000256" key="4">
    <source>
        <dbReference type="ARBA" id="ARBA00022989"/>
    </source>
</evidence>
<gene>
    <name evidence="7" type="ORF">SAMN04488115_101127</name>
</gene>
<dbReference type="PANTHER" id="PTHR30250">
    <property type="entry name" value="PST FAMILY PREDICTED COLANIC ACID TRANSPORTER"/>
    <property type="match status" value="1"/>
</dbReference>
<feature type="transmembrane region" description="Helical" evidence="6">
    <location>
        <begin position="289"/>
        <end position="313"/>
    </location>
</feature>
<reference evidence="7 8" key="1">
    <citation type="submission" date="2016-10" db="EMBL/GenBank/DDBJ databases">
        <authorList>
            <person name="de Groot N.N."/>
        </authorList>
    </citation>
    <scope>NUCLEOTIDE SEQUENCE [LARGE SCALE GENOMIC DNA]</scope>
    <source>
        <strain evidence="7 8">DSM 26656</strain>
    </source>
</reference>
<proteinExistence type="predicted"/>
<keyword evidence="3 6" id="KW-0812">Transmembrane</keyword>
<protein>
    <submittedName>
        <fullName evidence="7">Membrane protein involved in the export of O-antigen and teichoic acid</fullName>
    </submittedName>
</protein>
<feature type="transmembrane region" description="Helical" evidence="6">
    <location>
        <begin position="252"/>
        <end position="269"/>
    </location>
</feature>
<evidence type="ECO:0000256" key="6">
    <source>
        <dbReference type="SAM" id="Phobius"/>
    </source>
</evidence>
<feature type="transmembrane region" description="Helical" evidence="6">
    <location>
        <begin position="12"/>
        <end position="31"/>
    </location>
</feature>
<dbReference type="PANTHER" id="PTHR30250:SF11">
    <property type="entry name" value="O-ANTIGEN TRANSPORTER-RELATED"/>
    <property type="match status" value="1"/>
</dbReference>
<dbReference type="OrthoDB" id="7980222at2"/>
<dbReference type="Pfam" id="PF01943">
    <property type="entry name" value="Polysacc_synt"/>
    <property type="match status" value="1"/>
</dbReference>
<feature type="transmembrane region" description="Helical" evidence="6">
    <location>
        <begin position="351"/>
        <end position="373"/>
    </location>
</feature>
<comment type="subcellular location">
    <subcellularLocation>
        <location evidence="1">Cell membrane</location>
        <topology evidence="1">Multi-pass membrane protein</topology>
    </subcellularLocation>
</comment>
<evidence type="ECO:0000256" key="2">
    <source>
        <dbReference type="ARBA" id="ARBA00022475"/>
    </source>
</evidence>
<feature type="transmembrane region" description="Helical" evidence="6">
    <location>
        <begin position="140"/>
        <end position="160"/>
    </location>
</feature>
<feature type="transmembrane region" description="Helical" evidence="6">
    <location>
        <begin position="319"/>
        <end position="339"/>
    </location>
</feature>
<dbReference type="AlphaFoldDB" id="A0A1H5S395"/>
<feature type="transmembrane region" description="Helical" evidence="6">
    <location>
        <begin position="84"/>
        <end position="105"/>
    </location>
</feature>
<keyword evidence="2" id="KW-1003">Cell membrane</keyword>
<evidence type="ECO:0000313" key="7">
    <source>
        <dbReference type="EMBL" id="SEF45069.1"/>
    </source>
</evidence>
<organism evidence="7 8">
    <name type="scientific">Bosea lathyri</name>
    <dbReference type="NCBI Taxonomy" id="1036778"/>
    <lineage>
        <taxon>Bacteria</taxon>
        <taxon>Pseudomonadati</taxon>
        <taxon>Pseudomonadota</taxon>
        <taxon>Alphaproteobacteria</taxon>
        <taxon>Hyphomicrobiales</taxon>
        <taxon>Boseaceae</taxon>
        <taxon>Bosea</taxon>
    </lineage>
</organism>
<keyword evidence="5 6" id="KW-0472">Membrane</keyword>
<name>A0A1H5S395_9HYPH</name>
<evidence type="ECO:0000256" key="5">
    <source>
        <dbReference type="ARBA" id="ARBA00023136"/>
    </source>
</evidence>
<evidence type="ECO:0000313" key="8">
    <source>
        <dbReference type="Proteomes" id="UP000236743"/>
    </source>
</evidence>
<feature type="transmembrane region" description="Helical" evidence="6">
    <location>
        <begin position="43"/>
        <end position="63"/>
    </location>
</feature>
<dbReference type="GO" id="GO:0005886">
    <property type="term" value="C:plasma membrane"/>
    <property type="evidence" value="ECO:0007669"/>
    <property type="project" value="UniProtKB-SubCell"/>
</dbReference>
<feature type="transmembrane region" description="Helical" evidence="6">
    <location>
        <begin position="379"/>
        <end position="401"/>
    </location>
</feature>
<feature type="transmembrane region" description="Helical" evidence="6">
    <location>
        <begin position="166"/>
        <end position="187"/>
    </location>
</feature>
<dbReference type="RefSeq" id="WP_160115631.1">
    <property type="nucleotide sequence ID" value="NZ_FNUY01000001.1"/>
</dbReference>
<accession>A0A1H5S395</accession>
<sequence>MRVSTHLRRTSWTLLDQGVVSLGTFLLNIVLARHLSPAEYGTFALVLGTLLLVQVITSSLVFYPMSIRSAAMAAGDRPRLIGRSLALLGLLGVPLILIVGAGLAVMGRTELLFPLLAYFVAWQTQEALRRSLFAEFRHRDALVGDIVGYIGPVLVVLFLLQRGPLVLTDVFLGLSLASMAALAVTYLQTRPDFRDLASLRVTIREFWSLGRWSLANNLTGASRIQIMLWGLTALFGAAATASFQAALNVINLANPVLLGLCNVIPQAAAQKFRDGYGTAWQAARVYARLGAAPILLCYGVLLAAPEFVLHILYGANSAYIGLVLPIRILAVGWLLGYMADMVCSYMHGVDAARLALLINAVGAISAAALFLPLTISHGIAGSCIALAVSSLARLIASQWILTRMIADDRRSVA</sequence>
<keyword evidence="4 6" id="KW-1133">Transmembrane helix</keyword>